<protein>
    <submittedName>
        <fullName evidence="2">TBP-like factor</fullName>
    </submittedName>
</protein>
<sequence length="265" mass="30190">MSNERVSKISHTGKIPLILPDNSKIDVNIHNVIINYQIPMHIDLRKVALETSDVEYERSKGHLMRRKRNPNCVVKIFNSGKVLVLGCKSEEAARKASRGVARMLQKIMGKEDKIIRMRNYNVNNILAAFKFPFGIKIEEIAKHYPANGHYEPEMFVGLDWKFDASGPSGTLRVHTTGTVTIAGAKSEEDVMECARKIYQIVRDYKCMDRYRPNDDADDDSVAAKETLKRKARNNGMSNIVPKRPRTYDAPTNPLSYSDEEDLYDI</sequence>
<evidence type="ECO:0000313" key="1">
    <source>
        <dbReference type="Proteomes" id="UP000095286"/>
    </source>
</evidence>
<evidence type="ECO:0000313" key="2">
    <source>
        <dbReference type="WBParaSite" id="RSKR_0000420200.1"/>
    </source>
</evidence>
<reference evidence="2" key="1">
    <citation type="submission" date="2016-11" db="UniProtKB">
        <authorList>
            <consortium name="WormBaseParasite"/>
        </authorList>
    </citation>
    <scope>IDENTIFICATION</scope>
    <source>
        <strain evidence="2">KR3021</strain>
    </source>
</reference>
<dbReference type="Proteomes" id="UP000095286">
    <property type="component" value="Unplaced"/>
</dbReference>
<organism evidence="1 2">
    <name type="scientific">Rhabditophanes sp. KR3021</name>
    <dbReference type="NCBI Taxonomy" id="114890"/>
    <lineage>
        <taxon>Eukaryota</taxon>
        <taxon>Metazoa</taxon>
        <taxon>Ecdysozoa</taxon>
        <taxon>Nematoda</taxon>
        <taxon>Chromadorea</taxon>
        <taxon>Rhabditida</taxon>
        <taxon>Tylenchina</taxon>
        <taxon>Panagrolaimomorpha</taxon>
        <taxon>Strongyloidoidea</taxon>
        <taxon>Alloionematidae</taxon>
        <taxon>Rhabditophanes</taxon>
    </lineage>
</organism>
<dbReference type="WBParaSite" id="RSKR_0000420200.1">
    <property type="protein sequence ID" value="RSKR_0000420200.1"/>
    <property type="gene ID" value="RSKR_0000420200"/>
</dbReference>
<accession>A0AC35TU79</accession>
<proteinExistence type="predicted"/>
<name>A0AC35TU79_9BILA</name>